<protein>
    <submittedName>
        <fullName evidence="2">Uncharacterized protein</fullName>
    </submittedName>
</protein>
<proteinExistence type="predicted"/>
<feature type="non-terminal residue" evidence="2">
    <location>
        <position position="1"/>
    </location>
</feature>
<organism evidence="2">
    <name type="scientific">Tanacetum cinerariifolium</name>
    <name type="common">Dalmatian daisy</name>
    <name type="synonym">Chrysanthemum cinerariifolium</name>
    <dbReference type="NCBI Taxonomy" id="118510"/>
    <lineage>
        <taxon>Eukaryota</taxon>
        <taxon>Viridiplantae</taxon>
        <taxon>Streptophyta</taxon>
        <taxon>Embryophyta</taxon>
        <taxon>Tracheophyta</taxon>
        <taxon>Spermatophyta</taxon>
        <taxon>Magnoliopsida</taxon>
        <taxon>eudicotyledons</taxon>
        <taxon>Gunneridae</taxon>
        <taxon>Pentapetalae</taxon>
        <taxon>asterids</taxon>
        <taxon>campanulids</taxon>
        <taxon>Asterales</taxon>
        <taxon>Asteraceae</taxon>
        <taxon>Asteroideae</taxon>
        <taxon>Anthemideae</taxon>
        <taxon>Anthemidinae</taxon>
        <taxon>Tanacetum</taxon>
    </lineage>
</organism>
<reference evidence="2" key="1">
    <citation type="journal article" date="2019" name="Sci. Rep.">
        <title>Draft genome of Tanacetum cinerariifolium, the natural source of mosquito coil.</title>
        <authorList>
            <person name="Yamashiro T."/>
            <person name="Shiraishi A."/>
            <person name="Satake H."/>
            <person name="Nakayama K."/>
        </authorList>
    </citation>
    <scope>NUCLEOTIDE SEQUENCE</scope>
</reference>
<accession>A0A6L2JDD2</accession>
<dbReference type="PANTHER" id="PTHR47679">
    <property type="entry name" value="PROTEIN TORNADO 1"/>
    <property type="match status" value="1"/>
</dbReference>
<dbReference type="EMBL" id="BKCJ010000613">
    <property type="protein sequence ID" value="GEU34740.1"/>
    <property type="molecule type" value="Genomic_DNA"/>
</dbReference>
<gene>
    <name evidence="2" type="ORF">Tci_006718</name>
</gene>
<evidence type="ECO:0000313" key="2">
    <source>
        <dbReference type="EMBL" id="GEU34740.1"/>
    </source>
</evidence>
<keyword evidence="1" id="KW-0175">Coiled coil</keyword>
<comment type="caution">
    <text evidence="2">The sequence shown here is derived from an EMBL/GenBank/DDBJ whole genome shotgun (WGS) entry which is preliminary data.</text>
</comment>
<feature type="coiled-coil region" evidence="1">
    <location>
        <begin position="101"/>
        <end position="128"/>
    </location>
</feature>
<dbReference type="AlphaFoldDB" id="A0A6L2JDD2"/>
<name>A0A6L2JDD2_TANCI</name>
<dbReference type="PANTHER" id="PTHR47679:SF1">
    <property type="entry name" value="PROTEIN TORNADO 1"/>
    <property type="match status" value="1"/>
</dbReference>
<sequence length="349" mass="39610">QSQIPGMGPKVFENFNVTDLVNIMLKLELCYNQDPSDHGSLLLIPLLLEDSRTRTPRWQLIRYHDLYNLALELHVPLENATVQENETNIVDLSLTGIAKGVEEVIQRLKIIENEIRDLKHEIQGLRYSEPRLLTELHCKVNYLTNYNVQIEERKVPNMFYFVKTENYSRRLVTNIVSGMTALRLHMLCEFRGEMHAVDDQMGCEMMLIDNQAVTSIAPYMGGFMKLLMFALKIGAHVAAGMGNLIPDLSKAVASLTDNPLIYGAAGVGVVGEVAAARQSRGRSRDVQQDMKAAQQWIVDFLREKGCSSGKDIAETFGLCRVRYRDYGQVAWVCRRHMYTRATEIVEVPM</sequence>
<evidence type="ECO:0000256" key="1">
    <source>
        <dbReference type="SAM" id="Coils"/>
    </source>
</evidence>